<evidence type="ECO:0000313" key="9">
    <source>
        <dbReference type="Proteomes" id="UP000081671"/>
    </source>
</evidence>
<dbReference type="InterPro" id="IPR004843">
    <property type="entry name" value="Calcineurin-like_PHP"/>
</dbReference>
<evidence type="ECO:0000256" key="4">
    <source>
        <dbReference type="ARBA" id="ARBA00022737"/>
    </source>
</evidence>
<dbReference type="RefSeq" id="XP_012881909.1">
    <property type="nucleotide sequence ID" value="XM_013026455.1"/>
</dbReference>
<dbReference type="GO" id="GO:0005509">
    <property type="term" value="F:calcium ion binding"/>
    <property type="evidence" value="ECO:0007669"/>
    <property type="project" value="InterPro"/>
</dbReference>
<evidence type="ECO:0000259" key="8">
    <source>
        <dbReference type="SMART" id="SM00156"/>
    </source>
</evidence>
<dbReference type="AlphaFoldDB" id="A0A1S3G0T4"/>
<dbReference type="Pfam" id="PF08321">
    <property type="entry name" value="PPP5"/>
    <property type="match status" value="1"/>
</dbReference>
<dbReference type="Gene3D" id="3.60.21.10">
    <property type="match status" value="2"/>
</dbReference>
<evidence type="ECO:0000256" key="3">
    <source>
        <dbReference type="ARBA" id="ARBA00022723"/>
    </source>
</evidence>
<keyword evidence="4" id="KW-0677">Repeat</keyword>
<dbReference type="KEGG" id="dord:105993251"/>
<dbReference type="PROSITE" id="PS50096">
    <property type="entry name" value="IQ"/>
    <property type="match status" value="1"/>
</dbReference>
<dbReference type="InterPro" id="IPR006186">
    <property type="entry name" value="Ser/Thr-sp_prot-phosphatase"/>
</dbReference>
<dbReference type="SUPFAM" id="SSF56300">
    <property type="entry name" value="Metallo-dependent phosphatases"/>
    <property type="match status" value="1"/>
</dbReference>
<dbReference type="InterPro" id="IPR013235">
    <property type="entry name" value="PPP_dom"/>
</dbReference>
<dbReference type="GO" id="GO:0004722">
    <property type="term" value="F:protein serine/threonine phosphatase activity"/>
    <property type="evidence" value="ECO:0007669"/>
    <property type="project" value="UniProtKB-EC"/>
</dbReference>
<dbReference type="InParanoid" id="A0A1S3G0T4"/>
<dbReference type="PIRSF" id="PIRSF000912">
    <property type="entry name" value="PPEF"/>
    <property type="match status" value="1"/>
</dbReference>
<reference evidence="10" key="1">
    <citation type="submission" date="2025-08" db="UniProtKB">
        <authorList>
            <consortium name="RefSeq"/>
        </authorList>
    </citation>
    <scope>IDENTIFICATION</scope>
    <source>
        <tissue evidence="10">Kidney</tissue>
    </source>
</reference>
<dbReference type="GO" id="GO:0050906">
    <property type="term" value="P:detection of stimulus involved in sensory perception"/>
    <property type="evidence" value="ECO:0007669"/>
    <property type="project" value="InterPro"/>
</dbReference>
<dbReference type="InterPro" id="IPR012008">
    <property type="entry name" value="Ser/Thr-Pase_EF-hand_contain"/>
</dbReference>
<dbReference type="GO" id="GO:0030145">
    <property type="term" value="F:manganese ion binding"/>
    <property type="evidence" value="ECO:0007669"/>
    <property type="project" value="InterPro"/>
</dbReference>
<gene>
    <name evidence="10" type="primary">LOC105993251</name>
</gene>
<dbReference type="PANTHER" id="PTHR45668">
    <property type="entry name" value="SERINE/THREONINE-PROTEIN PHOSPHATASE 5-RELATED"/>
    <property type="match status" value="1"/>
</dbReference>
<dbReference type="SUPFAM" id="SSF47473">
    <property type="entry name" value="EF-hand"/>
    <property type="match status" value="1"/>
</dbReference>
<evidence type="ECO:0000256" key="2">
    <source>
        <dbReference type="ARBA" id="ARBA00013081"/>
    </source>
</evidence>
<evidence type="ECO:0000313" key="10">
    <source>
        <dbReference type="RefSeq" id="XP_012881909.1"/>
    </source>
</evidence>
<dbReference type="CDD" id="cd23767">
    <property type="entry name" value="IQCD"/>
    <property type="match status" value="1"/>
</dbReference>
<dbReference type="OrthoDB" id="442428at2759"/>
<dbReference type="Pfam" id="PF00149">
    <property type="entry name" value="Metallophos"/>
    <property type="match status" value="1"/>
</dbReference>
<dbReference type="SMART" id="SM00015">
    <property type="entry name" value="IQ"/>
    <property type="match status" value="1"/>
</dbReference>
<keyword evidence="3" id="KW-0479">Metal-binding</keyword>
<name>A0A1S3G0T4_DIPOR</name>
<dbReference type="InterPro" id="IPR011992">
    <property type="entry name" value="EF-hand-dom_pair"/>
</dbReference>
<dbReference type="Proteomes" id="UP000081671">
    <property type="component" value="Unplaced"/>
</dbReference>
<dbReference type="SMART" id="SM00156">
    <property type="entry name" value="PP2Ac"/>
    <property type="match status" value="1"/>
</dbReference>
<keyword evidence="6" id="KW-0904">Protein phosphatase</keyword>
<sequence>MVDKVVKAALVIQKRYRGYRARLKAREYCALAIFQSLEYADEQRQMQLSSIFSFMLENYTPIYKENRVLGDQLIGNNFREFQDRQYNVEMVQVPQSYNGPRLKFPFTFSDIDVLIRAYKNQQVLHAHYVLEVLFETKKALKKMPNLTYTNSSPFKDITICGDLHGHLDDLLLVFHKMSGGQKYSPVCHFVGTKALPEKEVRLYGFSKEVLHKYKVHGRKILEVLEEVYSWLPVGTIIDKQILVVHGGISESTDLNLLNRIQRSKLKSVLMPPLGASRNRLTNLTDSDEEIIDLLWSDPKGKNGCYPNTSRGGGCYFGPDVTAKFLNKYHLKMIIRSHECKPDGYDICHDGKVITVFSASNYYEDSSNRGAYIKLVYGMMLRFFQYRVAGASCLIQLSQRIHTLERSTIRILKAKIISRRSDLISAFYLRDYSKSGKISVAQWAFTVENTLGLNLPWRALSPHLVNIDSDGNVDYMSCFEDVQIENSPEKMKTPLIETMYRYRSDLKLIFNLIHCDHSGLISMKIFLAMWKLFSSHYSVCIDDSQIDELANTMDLNEFFKTFYVVHKHDKLNT</sequence>
<keyword evidence="9" id="KW-1185">Reference proteome</keyword>
<dbReference type="EC" id="3.1.3.16" evidence="2"/>
<evidence type="ECO:0000256" key="1">
    <source>
        <dbReference type="ARBA" id="ARBA00001936"/>
    </source>
</evidence>
<dbReference type="InterPro" id="IPR029052">
    <property type="entry name" value="Metallo-depent_PP-like"/>
</dbReference>
<organism evidence="9 10">
    <name type="scientific">Dipodomys ordii</name>
    <name type="common">Ord's kangaroo rat</name>
    <dbReference type="NCBI Taxonomy" id="10020"/>
    <lineage>
        <taxon>Eukaryota</taxon>
        <taxon>Metazoa</taxon>
        <taxon>Chordata</taxon>
        <taxon>Craniata</taxon>
        <taxon>Vertebrata</taxon>
        <taxon>Euteleostomi</taxon>
        <taxon>Mammalia</taxon>
        <taxon>Eutheria</taxon>
        <taxon>Euarchontoglires</taxon>
        <taxon>Glires</taxon>
        <taxon>Rodentia</taxon>
        <taxon>Castorimorpha</taxon>
        <taxon>Heteromyidae</taxon>
        <taxon>Dipodomyinae</taxon>
        <taxon>Dipodomys</taxon>
    </lineage>
</organism>
<dbReference type="GeneID" id="105993251"/>
<dbReference type="STRING" id="10020.ENSDORP00000011076"/>
<dbReference type="InterPro" id="IPR051134">
    <property type="entry name" value="PPP_phosphatase"/>
</dbReference>
<dbReference type="InterPro" id="IPR000048">
    <property type="entry name" value="IQ_motif_EF-hand-BS"/>
</dbReference>
<feature type="domain" description="Serine/threonine specific protein phosphatases" evidence="8">
    <location>
        <begin position="124"/>
        <end position="389"/>
    </location>
</feature>
<dbReference type="GO" id="GO:0005506">
    <property type="term" value="F:iron ion binding"/>
    <property type="evidence" value="ECO:0007669"/>
    <property type="project" value="InterPro"/>
</dbReference>
<evidence type="ECO:0000256" key="6">
    <source>
        <dbReference type="ARBA" id="ARBA00022912"/>
    </source>
</evidence>
<keyword evidence="5" id="KW-0378">Hydrolase</keyword>
<protein>
    <recommendedName>
        <fullName evidence="2">protein-serine/threonine phosphatase</fullName>
        <ecNumber evidence="2">3.1.3.16</ecNumber>
    </recommendedName>
</protein>
<evidence type="ECO:0000256" key="5">
    <source>
        <dbReference type="ARBA" id="ARBA00022801"/>
    </source>
</evidence>
<comment type="cofactor">
    <cofactor evidence="1">
        <name>Mn(2+)</name>
        <dbReference type="ChEBI" id="CHEBI:29035"/>
    </cofactor>
</comment>
<proteinExistence type="predicted"/>
<dbReference type="PANTHER" id="PTHR45668:SF1">
    <property type="entry name" value="SERINE_THREONINE-PROTEIN PHOSPHATASE WITH EF-HANDS 1"/>
    <property type="match status" value="1"/>
</dbReference>
<dbReference type="Gene3D" id="1.10.238.10">
    <property type="entry name" value="EF-hand"/>
    <property type="match status" value="1"/>
</dbReference>
<evidence type="ECO:0000256" key="7">
    <source>
        <dbReference type="ARBA" id="ARBA00023211"/>
    </source>
</evidence>
<accession>A0A1S3G0T4</accession>
<dbReference type="PRINTS" id="PR00114">
    <property type="entry name" value="STPHPHTASE"/>
</dbReference>
<keyword evidence="7" id="KW-0464">Manganese</keyword>